<dbReference type="AlphaFoldDB" id="A0A7J9B1I7"/>
<evidence type="ECO:0000313" key="1">
    <source>
        <dbReference type="EMBL" id="MBA0730205.1"/>
    </source>
</evidence>
<sequence length="91" mass="10206">SVSEHCEHYTPFLVQAGCRNVTRQVLCIDGRLFQWKVGVTTLRARYSFSRLGWVSKHHMTGVMTLMADCFIGGFGVGVDTSEAFHRLLGLD</sequence>
<feature type="non-terminal residue" evidence="1">
    <location>
        <position position="91"/>
    </location>
</feature>
<protein>
    <submittedName>
        <fullName evidence="1">Uncharacterized protein</fullName>
    </submittedName>
</protein>
<dbReference type="EMBL" id="JABEZV010443265">
    <property type="protein sequence ID" value="MBA0730205.1"/>
    <property type="molecule type" value="Genomic_DNA"/>
</dbReference>
<dbReference type="Proteomes" id="UP000593574">
    <property type="component" value="Unassembled WGS sequence"/>
</dbReference>
<name>A0A7J9B1I7_9ROSI</name>
<comment type="caution">
    <text evidence="1">The sequence shown here is derived from an EMBL/GenBank/DDBJ whole genome shotgun (WGS) entry which is preliminary data.</text>
</comment>
<reference evidence="1 2" key="1">
    <citation type="journal article" date="2019" name="Genome Biol. Evol.">
        <title>Insights into the evolution of the New World diploid cottons (Gossypium, subgenus Houzingenia) based on genome sequencing.</title>
        <authorList>
            <person name="Grover C.E."/>
            <person name="Arick M.A. 2nd"/>
            <person name="Thrash A."/>
            <person name="Conover J.L."/>
            <person name="Sanders W.S."/>
            <person name="Peterson D.G."/>
            <person name="Frelichowski J.E."/>
            <person name="Scheffler J.A."/>
            <person name="Scheffler B.E."/>
            <person name="Wendel J.F."/>
        </authorList>
    </citation>
    <scope>NUCLEOTIDE SEQUENCE [LARGE SCALE GENOMIC DNA]</scope>
    <source>
        <strain evidence="1">4</strain>
        <tissue evidence="1">Leaf</tissue>
    </source>
</reference>
<gene>
    <name evidence="1" type="ORF">Golax_022713</name>
</gene>
<accession>A0A7J9B1I7</accession>
<proteinExistence type="predicted"/>
<organism evidence="1 2">
    <name type="scientific">Gossypium laxum</name>
    <dbReference type="NCBI Taxonomy" id="34288"/>
    <lineage>
        <taxon>Eukaryota</taxon>
        <taxon>Viridiplantae</taxon>
        <taxon>Streptophyta</taxon>
        <taxon>Embryophyta</taxon>
        <taxon>Tracheophyta</taxon>
        <taxon>Spermatophyta</taxon>
        <taxon>Magnoliopsida</taxon>
        <taxon>eudicotyledons</taxon>
        <taxon>Gunneridae</taxon>
        <taxon>Pentapetalae</taxon>
        <taxon>rosids</taxon>
        <taxon>malvids</taxon>
        <taxon>Malvales</taxon>
        <taxon>Malvaceae</taxon>
        <taxon>Malvoideae</taxon>
        <taxon>Gossypium</taxon>
    </lineage>
</organism>
<keyword evidence="2" id="KW-1185">Reference proteome</keyword>
<evidence type="ECO:0000313" key="2">
    <source>
        <dbReference type="Proteomes" id="UP000593574"/>
    </source>
</evidence>